<dbReference type="Gene3D" id="3.30.70.1890">
    <property type="match status" value="1"/>
</dbReference>
<dbReference type="GO" id="GO:0003677">
    <property type="term" value="F:DNA binding"/>
    <property type="evidence" value="ECO:0007669"/>
    <property type="project" value="InterPro"/>
</dbReference>
<sequence length="232" mass="27003">MPVRLSVPLIPEKPVSSSLLTPDRAHGLFFSLLDEKTAEELHKPAKIKPFCLWFPQFFGEEKELDRINLHISFLKESLFPAFLSSLILEKNDGLFIENVKLRKLRKPYIREDLVLSYEDLYKKSVPENTIVLDFLTPTSFKRGEHDYPLPDPAPLFKGLIRKWVRFSGVRIEKDLREMIQERIAVAGAWIKTKKVELSKLDIKELLGHSRLDTTTIYTHTDYEKLKRIVEGL</sequence>
<dbReference type="EMBL" id="RCCJ01000001">
    <property type="protein sequence ID" value="RLJ70816.1"/>
    <property type="molecule type" value="Genomic_DNA"/>
</dbReference>
<proteinExistence type="predicted"/>
<evidence type="ECO:0000259" key="1">
    <source>
        <dbReference type="Pfam" id="PF10040"/>
    </source>
</evidence>
<dbReference type="Pfam" id="PF10040">
    <property type="entry name" value="CRISPR_Cas6"/>
    <property type="match status" value="1"/>
</dbReference>
<organism evidence="2 3">
    <name type="scientific">Hydrogenivirga caldilitoris</name>
    <dbReference type="NCBI Taxonomy" id="246264"/>
    <lineage>
        <taxon>Bacteria</taxon>
        <taxon>Pseudomonadati</taxon>
        <taxon>Aquificota</taxon>
        <taxon>Aquificia</taxon>
        <taxon>Aquificales</taxon>
        <taxon>Aquificaceae</taxon>
        <taxon>Hydrogenivirga</taxon>
    </lineage>
</organism>
<protein>
    <submittedName>
        <fullName evidence="2">CRISPR-associated endoribonuclease Cas6</fullName>
    </submittedName>
</protein>
<reference evidence="2 3" key="1">
    <citation type="submission" date="2018-10" db="EMBL/GenBank/DDBJ databases">
        <title>Genomic Encyclopedia of Archaeal and Bacterial Type Strains, Phase II (KMG-II): from individual species to whole genera.</title>
        <authorList>
            <person name="Goeker M."/>
        </authorList>
    </citation>
    <scope>NUCLEOTIDE SEQUENCE [LARGE SCALE GENOMIC DNA]</scope>
    <source>
        <strain evidence="2 3">DSM 16510</strain>
    </source>
</reference>
<accession>A0A497XPB2</accession>
<comment type="caution">
    <text evidence="2">The sequence shown here is derived from an EMBL/GenBank/DDBJ whole genome shotgun (WGS) entry which is preliminary data.</text>
</comment>
<evidence type="ECO:0000313" key="3">
    <source>
        <dbReference type="Proteomes" id="UP000267841"/>
    </source>
</evidence>
<dbReference type="Proteomes" id="UP000267841">
    <property type="component" value="Unassembled WGS sequence"/>
</dbReference>
<dbReference type="RefSeq" id="WP_121011136.1">
    <property type="nucleotide sequence ID" value="NZ_RCCJ01000001.1"/>
</dbReference>
<name>A0A497XPB2_9AQUI</name>
<dbReference type="InterPro" id="IPR045747">
    <property type="entry name" value="CRISPR-assoc_prot_Cas6_N_sf"/>
</dbReference>
<dbReference type="InterPro" id="IPR011010">
    <property type="entry name" value="DNA_brk_join_enz"/>
</dbReference>
<evidence type="ECO:0000313" key="2">
    <source>
        <dbReference type="EMBL" id="RLJ70816.1"/>
    </source>
</evidence>
<dbReference type="InterPro" id="IPR019267">
    <property type="entry name" value="CRISPR-assoc_Cas6_C"/>
</dbReference>
<dbReference type="CDD" id="cd21141">
    <property type="entry name" value="Cas6_III-like"/>
    <property type="match status" value="1"/>
</dbReference>
<dbReference type="Gene3D" id="3.30.70.1900">
    <property type="match status" value="1"/>
</dbReference>
<dbReference type="SUPFAM" id="SSF56349">
    <property type="entry name" value="DNA breaking-rejoining enzymes"/>
    <property type="match status" value="1"/>
</dbReference>
<dbReference type="OrthoDB" id="425607at2"/>
<keyword evidence="3" id="KW-1185">Reference proteome</keyword>
<dbReference type="AlphaFoldDB" id="A0A497XPB2"/>
<feature type="domain" description="CRISPR-associated protein Cas6 C-terminal" evidence="1">
    <location>
        <begin position="132"/>
        <end position="177"/>
    </location>
</feature>
<gene>
    <name evidence="2" type="ORF">BCF55_1099</name>
</gene>